<dbReference type="PRINTS" id="PR01210">
    <property type="entry name" value="GGTRANSPTASE"/>
</dbReference>
<dbReference type="GO" id="GO:0016740">
    <property type="term" value="F:transferase activity"/>
    <property type="evidence" value="ECO:0007669"/>
    <property type="project" value="UniProtKB-KW"/>
</dbReference>
<dbReference type="InterPro" id="IPR029055">
    <property type="entry name" value="Ntn_hydrolases_N"/>
</dbReference>
<comment type="caution">
    <text evidence="5">The sequence shown here is derived from an EMBL/GenBank/DDBJ whole genome shotgun (WGS) entry which is preliminary data.</text>
</comment>
<evidence type="ECO:0000256" key="1">
    <source>
        <dbReference type="ARBA" id="ARBA00009381"/>
    </source>
</evidence>
<sequence length="533" mass="56861">MKGVASAPEPEAVDAAVEVLAAGGNAVDAAVACALVQGVVDPPMCGIGGWGTLQVFAPGHDAHTCLDFYATAPAASRPDQWADKLQGETRDGWGFIVENNENEIGWNAVATPGTMAGLGEAHARYGRMPWGELLQPAIGYARRGFPVRPHLFDFLLDEGAQGRAAPRDKMRFSDTGRSLYYRPDGSALPVGSIVRNPDMADTLDRLARHGVETFYRGDLARDMAAEFERQGARMAFEDFANYRVVERDPVRTSYRGLDLATNFPPGGGFVLALMLGILERFDLAGLGHNSADYIDLISAAIRYATAQKDGRLGDPDFFAIDPALFLSPEVHDDIATRLRGGEDFSVERLEKETPNTTHLSIMDESGMAISMTHSLGMVSGATVPGMGFMFNGAMGVFDPRPGRAGSIAPGKRRYTSACPTMVFRDGRPSIVIGAPGGAHIAGSVMQALVNMIDFGMTAQEAVSAPRISATSNAIDIVNRIPRSVQHALEGRGRTIVRNAKSYAFAQVHAVVQHADGHWSGGADPASDGMVLTA</sequence>
<keyword evidence="3" id="KW-0378">Hydrolase</keyword>
<evidence type="ECO:0000313" key="5">
    <source>
        <dbReference type="EMBL" id="MWB78668.1"/>
    </source>
</evidence>
<dbReference type="EMBL" id="WNXQ01000006">
    <property type="protein sequence ID" value="MWB78668.1"/>
    <property type="molecule type" value="Genomic_DNA"/>
</dbReference>
<keyword evidence="2 5" id="KW-0808">Transferase</keyword>
<dbReference type="Gene3D" id="1.10.246.230">
    <property type="match status" value="1"/>
</dbReference>
<dbReference type="InterPro" id="IPR043137">
    <property type="entry name" value="GGT_ssub_C"/>
</dbReference>
<evidence type="ECO:0000256" key="3">
    <source>
        <dbReference type="ARBA" id="ARBA00022801"/>
    </source>
</evidence>
<accession>A0A844WCF1</accession>
<dbReference type="PANTHER" id="PTHR43199">
    <property type="entry name" value="GLUTATHIONE HYDROLASE"/>
    <property type="match status" value="1"/>
</dbReference>
<dbReference type="Gene3D" id="3.60.20.40">
    <property type="match status" value="1"/>
</dbReference>
<organism evidence="5 6">
    <name type="scientific">Pseudooceanicola pacificus</name>
    <dbReference type="NCBI Taxonomy" id="2676438"/>
    <lineage>
        <taxon>Bacteria</taxon>
        <taxon>Pseudomonadati</taxon>
        <taxon>Pseudomonadota</taxon>
        <taxon>Alphaproteobacteria</taxon>
        <taxon>Rhodobacterales</taxon>
        <taxon>Paracoccaceae</taxon>
        <taxon>Pseudooceanicola</taxon>
    </lineage>
</organism>
<keyword evidence="4" id="KW-0865">Zymogen</keyword>
<evidence type="ECO:0000313" key="6">
    <source>
        <dbReference type="Proteomes" id="UP000443843"/>
    </source>
</evidence>
<protein>
    <submittedName>
        <fullName evidence="5">Gamma-glutamyltransferase</fullName>
    </submittedName>
</protein>
<dbReference type="SUPFAM" id="SSF56235">
    <property type="entry name" value="N-terminal nucleophile aminohydrolases (Ntn hydrolases)"/>
    <property type="match status" value="1"/>
</dbReference>
<dbReference type="Pfam" id="PF01019">
    <property type="entry name" value="G_glu_transpept"/>
    <property type="match status" value="1"/>
</dbReference>
<comment type="similarity">
    <text evidence="1">Belongs to the gamma-glutamyltransferase family.</text>
</comment>
<dbReference type="RefSeq" id="WP_160382887.1">
    <property type="nucleotide sequence ID" value="NZ_WNXQ01000006.1"/>
</dbReference>
<dbReference type="Proteomes" id="UP000443843">
    <property type="component" value="Unassembled WGS sequence"/>
</dbReference>
<name>A0A844WCF1_9RHOB</name>
<keyword evidence="6" id="KW-1185">Reference proteome</keyword>
<dbReference type="GO" id="GO:0016787">
    <property type="term" value="F:hydrolase activity"/>
    <property type="evidence" value="ECO:0007669"/>
    <property type="project" value="UniProtKB-KW"/>
</dbReference>
<gene>
    <name evidence="5" type="ORF">GLS40_11575</name>
</gene>
<proteinExistence type="inferred from homology"/>
<dbReference type="AlphaFoldDB" id="A0A844WCF1"/>
<reference evidence="5 6" key="1">
    <citation type="submission" date="2019-11" db="EMBL/GenBank/DDBJ databases">
        <title>Pseudooceanicola pacifica sp. nov., isolated from deep-sea sediment of the Pacific Ocean.</title>
        <authorList>
            <person name="Lyu L."/>
        </authorList>
    </citation>
    <scope>NUCLEOTIDE SEQUENCE [LARGE SCALE GENOMIC DNA]</scope>
    <source>
        <strain evidence="5 6">216_PA32_1</strain>
    </source>
</reference>
<evidence type="ECO:0000256" key="4">
    <source>
        <dbReference type="ARBA" id="ARBA00023145"/>
    </source>
</evidence>
<evidence type="ECO:0000256" key="2">
    <source>
        <dbReference type="ARBA" id="ARBA00022679"/>
    </source>
</evidence>
<dbReference type="PANTHER" id="PTHR43199:SF1">
    <property type="entry name" value="GLUTATHIONE HYDROLASE PROENZYME"/>
    <property type="match status" value="1"/>
</dbReference>
<dbReference type="InterPro" id="IPR051792">
    <property type="entry name" value="GGT_bact"/>
</dbReference>